<gene>
    <name evidence="7" type="ORF">WG900_11975</name>
</gene>
<keyword evidence="1" id="KW-0813">Transport</keyword>
<evidence type="ECO:0000313" key="8">
    <source>
        <dbReference type="Proteomes" id="UP001379235"/>
    </source>
</evidence>
<evidence type="ECO:0000256" key="3">
    <source>
        <dbReference type="ARBA" id="ARBA00022723"/>
    </source>
</evidence>
<evidence type="ECO:0000256" key="6">
    <source>
        <dbReference type="SAM" id="SignalP"/>
    </source>
</evidence>
<proteinExistence type="predicted"/>
<evidence type="ECO:0000256" key="1">
    <source>
        <dbReference type="ARBA" id="ARBA00022448"/>
    </source>
</evidence>
<dbReference type="SUPFAM" id="SSF47175">
    <property type="entry name" value="Cytochromes"/>
    <property type="match status" value="1"/>
</dbReference>
<keyword evidence="2" id="KW-0349">Heme</keyword>
<protein>
    <submittedName>
        <fullName evidence="7">Cytochrome c</fullName>
    </submittedName>
</protein>
<dbReference type="Proteomes" id="UP001379235">
    <property type="component" value="Unassembled WGS sequence"/>
</dbReference>
<dbReference type="InterPro" id="IPR002321">
    <property type="entry name" value="Cyt_c_II"/>
</dbReference>
<dbReference type="Gene3D" id="1.20.120.10">
    <property type="entry name" value="Cytochrome c/b562"/>
    <property type="match status" value="1"/>
</dbReference>
<comment type="caution">
    <text evidence="7">The sequence shown here is derived from an EMBL/GenBank/DDBJ whole genome shotgun (WGS) entry which is preliminary data.</text>
</comment>
<dbReference type="Pfam" id="PF01322">
    <property type="entry name" value="Cytochrom_C_2"/>
    <property type="match status" value="1"/>
</dbReference>
<dbReference type="PROSITE" id="PS51257">
    <property type="entry name" value="PROKAR_LIPOPROTEIN"/>
    <property type="match status" value="1"/>
</dbReference>
<evidence type="ECO:0000256" key="5">
    <source>
        <dbReference type="ARBA" id="ARBA00023004"/>
    </source>
</evidence>
<keyword evidence="5" id="KW-0408">Iron</keyword>
<dbReference type="InterPro" id="IPR012127">
    <property type="entry name" value="Cyt_c_prime"/>
</dbReference>
<organism evidence="7 8">
    <name type="scientific">Novosphingobium aquae</name>
    <dbReference type="NCBI Taxonomy" id="3133435"/>
    <lineage>
        <taxon>Bacteria</taxon>
        <taxon>Pseudomonadati</taxon>
        <taxon>Pseudomonadota</taxon>
        <taxon>Alphaproteobacteria</taxon>
        <taxon>Sphingomonadales</taxon>
        <taxon>Sphingomonadaceae</taxon>
        <taxon>Novosphingobium</taxon>
    </lineage>
</organism>
<dbReference type="RefSeq" id="WP_339967376.1">
    <property type="nucleotide sequence ID" value="NZ_JBBHJY010000005.1"/>
</dbReference>
<dbReference type="PROSITE" id="PS51009">
    <property type="entry name" value="CYTCII"/>
    <property type="match status" value="1"/>
</dbReference>
<name>A0ABU8S9K2_9SPHN</name>
<feature type="chain" id="PRO_5045569714" evidence="6">
    <location>
        <begin position="19"/>
        <end position="156"/>
    </location>
</feature>
<keyword evidence="6" id="KW-0732">Signal</keyword>
<keyword evidence="8" id="KW-1185">Reference proteome</keyword>
<evidence type="ECO:0000313" key="7">
    <source>
        <dbReference type="EMBL" id="MEJ6010633.1"/>
    </source>
</evidence>
<sequence>MRNSLSAIAILAPLLALSACGNPDTPGGRAADARHENFEALGDAFKTIGDELKAQAPDAQKVRAAAATVAAKAKDMPGWFPAGSGPDAGLKTDAKADVWTKPDEFRTVMTAFQDSSVKLLAAADGFAAGQPVVGLQEAVKQAGGTCKKCHDGFKTD</sequence>
<feature type="signal peptide" evidence="6">
    <location>
        <begin position="1"/>
        <end position="18"/>
    </location>
</feature>
<reference evidence="7 8" key="1">
    <citation type="submission" date="2024-03" db="EMBL/GenBank/DDBJ databases">
        <authorList>
            <person name="Jo J.-H."/>
        </authorList>
    </citation>
    <scope>NUCLEOTIDE SEQUENCE [LARGE SCALE GENOMIC DNA]</scope>
    <source>
        <strain evidence="7 8">AS3R-12</strain>
    </source>
</reference>
<dbReference type="EMBL" id="JBBHJY010000005">
    <property type="protein sequence ID" value="MEJ6010633.1"/>
    <property type="molecule type" value="Genomic_DNA"/>
</dbReference>
<dbReference type="InterPro" id="IPR010980">
    <property type="entry name" value="Cyt_c/b562"/>
</dbReference>
<evidence type="ECO:0000256" key="2">
    <source>
        <dbReference type="ARBA" id="ARBA00022617"/>
    </source>
</evidence>
<dbReference type="PIRSF" id="PIRSF000027">
    <property type="entry name" value="Cytc_c_prime"/>
    <property type="match status" value="1"/>
</dbReference>
<evidence type="ECO:0000256" key="4">
    <source>
        <dbReference type="ARBA" id="ARBA00022982"/>
    </source>
</evidence>
<accession>A0ABU8S9K2</accession>
<keyword evidence="4" id="KW-0249">Electron transport</keyword>
<keyword evidence="3" id="KW-0479">Metal-binding</keyword>